<evidence type="ECO:0000256" key="2">
    <source>
        <dbReference type="ARBA" id="ARBA00022737"/>
    </source>
</evidence>
<gene>
    <name evidence="6" type="ORF">S06H3_36953</name>
</gene>
<protein>
    <recommendedName>
        <fullName evidence="5">ABC transporter domain-containing protein</fullName>
    </recommendedName>
</protein>
<keyword evidence="3" id="KW-0547">Nucleotide-binding</keyword>
<organism evidence="6">
    <name type="scientific">marine sediment metagenome</name>
    <dbReference type="NCBI Taxonomy" id="412755"/>
    <lineage>
        <taxon>unclassified sequences</taxon>
        <taxon>metagenomes</taxon>
        <taxon>ecological metagenomes</taxon>
    </lineage>
</organism>
<accession>X1LKK7</accession>
<keyword evidence="2" id="KW-0677">Repeat</keyword>
<reference evidence="6" key="1">
    <citation type="journal article" date="2014" name="Front. Microbiol.">
        <title>High frequency of phylogenetically diverse reductive dehalogenase-homologous genes in deep subseafloor sedimentary metagenomes.</title>
        <authorList>
            <person name="Kawai M."/>
            <person name="Futagami T."/>
            <person name="Toyoda A."/>
            <person name="Takaki Y."/>
            <person name="Nishi S."/>
            <person name="Hori S."/>
            <person name="Arai W."/>
            <person name="Tsubouchi T."/>
            <person name="Morono Y."/>
            <person name="Uchiyama I."/>
            <person name="Ito T."/>
            <person name="Fujiyama A."/>
            <person name="Inagaki F."/>
            <person name="Takami H."/>
        </authorList>
    </citation>
    <scope>NUCLEOTIDE SEQUENCE</scope>
    <source>
        <strain evidence="6">Expedition CK06-06</strain>
    </source>
</reference>
<evidence type="ECO:0000256" key="4">
    <source>
        <dbReference type="ARBA" id="ARBA00022840"/>
    </source>
</evidence>
<name>X1LKK7_9ZZZZ</name>
<dbReference type="InterPro" id="IPR017871">
    <property type="entry name" value="ABC_transporter-like_CS"/>
</dbReference>
<dbReference type="PANTHER" id="PTHR43790">
    <property type="entry name" value="CARBOHYDRATE TRANSPORT ATP-BINDING PROTEIN MG119-RELATED"/>
    <property type="match status" value="1"/>
</dbReference>
<dbReference type="Pfam" id="PF00005">
    <property type="entry name" value="ABC_tran"/>
    <property type="match status" value="1"/>
</dbReference>
<keyword evidence="4" id="KW-0067">ATP-binding</keyword>
<dbReference type="SUPFAM" id="SSF52540">
    <property type="entry name" value="P-loop containing nucleoside triphosphate hydrolases"/>
    <property type="match status" value="1"/>
</dbReference>
<dbReference type="GO" id="GO:0016887">
    <property type="term" value="F:ATP hydrolysis activity"/>
    <property type="evidence" value="ECO:0007669"/>
    <property type="project" value="InterPro"/>
</dbReference>
<evidence type="ECO:0000256" key="3">
    <source>
        <dbReference type="ARBA" id="ARBA00022741"/>
    </source>
</evidence>
<dbReference type="InterPro" id="IPR050107">
    <property type="entry name" value="ABC_carbohydrate_import_ATPase"/>
</dbReference>
<feature type="domain" description="ABC transporter" evidence="5">
    <location>
        <begin position="3"/>
        <end position="93"/>
    </location>
</feature>
<comment type="caution">
    <text evidence="6">The sequence shown here is derived from an EMBL/GenBank/DDBJ whole genome shotgun (WGS) entry which is preliminary data.</text>
</comment>
<dbReference type="InterPro" id="IPR003439">
    <property type="entry name" value="ABC_transporter-like_ATP-bd"/>
</dbReference>
<dbReference type="EMBL" id="BARV01022405">
    <property type="protein sequence ID" value="GAI19907.1"/>
    <property type="molecule type" value="Genomic_DNA"/>
</dbReference>
<evidence type="ECO:0000313" key="6">
    <source>
        <dbReference type="EMBL" id="GAI19907.1"/>
    </source>
</evidence>
<dbReference type="AlphaFoldDB" id="X1LKK7"/>
<proteinExistence type="predicted"/>
<dbReference type="Gene3D" id="3.40.50.300">
    <property type="entry name" value="P-loop containing nucleotide triphosphate hydrolases"/>
    <property type="match status" value="1"/>
</dbReference>
<evidence type="ECO:0000256" key="1">
    <source>
        <dbReference type="ARBA" id="ARBA00022448"/>
    </source>
</evidence>
<dbReference type="InterPro" id="IPR027417">
    <property type="entry name" value="P-loop_NTPase"/>
</dbReference>
<dbReference type="GO" id="GO:0005524">
    <property type="term" value="F:ATP binding"/>
    <property type="evidence" value="ECO:0007669"/>
    <property type="project" value="UniProtKB-KW"/>
</dbReference>
<sequence length="165" mass="18413">RLGITAVYQDLALAEDLTIAENVLLTREPTRWGFLRKTKMREMAQSAMRRLDIEVDSVQSRVRDLSGGQRQAVAIARALHTTPKIAVMDEPTAALAVKEVGLALKIIQSLKEQGIAVIFISHVLEEILEVCDRITVLLRGRKVCCSNRGDLDKQKLMSRMMGDIT</sequence>
<dbReference type="PROSITE" id="PS00211">
    <property type="entry name" value="ABC_TRANSPORTER_1"/>
    <property type="match status" value="1"/>
</dbReference>
<feature type="non-terminal residue" evidence="6">
    <location>
        <position position="1"/>
    </location>
</feature>
<dbReference type="PANTHER" id="PTHR43790:SF9">
    <property type="entry name" value="GALACTOFURANOSE TRANSPORTER ATP-BINDING PROTEIN YTFR"/>
    <property type="match status" value="1"/>
</dbReference>
<keyword evidence="1" id="KW-0813">Transport</keyword>
<evidence type="ECO:0000259" key="5">
    <source>
        <dbReference type="Pfam" id="PF00005"/>
    </source>
</evidence>